<sequence length="82" mass="9328">MSANKTPKLIAALRETMHRVEQTSGVKPDDPSLVELKRILRRRVAHLEHEISKEQTSRNRAKSDTSTDSFFLRQGPENAMPS</sequence>
<evidence type="ECO:0000256" key="1">
    <source>
        <dbReference type="SAM" id="MobiDB-lite"/>
    </source>
</evidence>
<evidence type="ECO:0000313" key="2">
    <source>
        <dbReference type="EMBL" id="XBH19824.1"/>
    </source>
</evidence>
<protein>
    <submittedName>
        <fullName evidence="2">Uncharacterized protein</fullName>
    </submittedName>
</protein>
<proteinExistence type="predicted"/>
<reference evidence="2" key="1">
    <citation type="submission" date="2023-03" db="EMBL/GenBank/DDBJ databases">
        <title>Edaphobacter sp.</title>
        <authorList>
            <person name="Huber K.J."/>
            <person name="Papendorf J."/>
            <person name="Pilke C."/>
            <person name="Bunk B."/>
            <person name="Sproeer C."/>
            <person name="Pester M."/>
        </authorList>
    </citation>
    <scope>NUCLEOTIDE SEQUENCE</scope>
    <source>
        <strain evidence="2">DSM 110680</strain>
    </source>
</reference>
<organism evidence="2">
    <name type="scientific">Telmatobacter sp. DSM 110680</name>
    <dbReference type="NCBI Taxonomy" id="3036704"/>
    <lineage>
        <taxon>Bacteria</taxon>
        <taxon>Pseudomonadati</taxon>
        <taxon>Acidobacteriota</taxon>
        <taxon>Terriglobia</taxon>
        <taxon>Terriglobales</taxon>
        <taxon>Acidobacteriaceae</taxon>
        <taxon>Telmatobacter</taxon>
    </lineage>
</organism>
<dbReference type="AlphaFoldDB" id="A0AAU7DR92"/>
<name>A0AAU7DR92_9BACT</name>
<dbReference type="RefSeq" id="WP_348265045.1">
    <property type="nucleotide sequence ID" value="NZ_CP121196.1"/>
</dbReference>
<accession>A0AAU7DR92</accession>
<feature type="compositionally biased region" description="Basic and acidic residues" evidence="1">
    <location>
        <begin position="50"/>
        <end position="65"/>
    </location>
</feature>
<feature type="region of interest" description="Disordered" evidence="1">
    <location>
        <begin position="50"/>
        <end position="82"/>
    </location>
</feature>
<dbReference type="EMBL" id="CP121196">
    <property type="protein sequence ID" value="XBH19824.1"/>
    <property type="molecule type" value="Genomic_DNA"/>
</dbReference>
<gene>
    <name evidence="2" type="ORF">P8935_11015</name>
</gene>